<dbReference type="InterPro" id="IPR000843">
    <property type="entry name" value="HTH_LacI"/>
</dbReference>
<dbReference type="GO" id="GO:0003700">
    <property type="term" value="F:DNA-binding transcription factor activity"/>
    <property type="evidence" value="ECO:0007669"/>
    <property type="project" value="TreeGrafter"/>
</dbReference>
<dbReference type="STRING" id="1408250.Q760_07720"/>
<dbReference type="Pfam" id="PF00356">
    <property type="entry name" value="LacI"/>
    <property type="match status" value="1"/>
</dbReference>
<protein>
    <submittedName>
        <fullName evidence="7">LacI family transcription regulator</fullName>
    </submittedName>
</protein>
<dbReference type="PANTHER" id="PTHR30146">
    <property type="entry name" value="LACI-RELATED TRANSCRIPTIONAL REPRESSOR"/>
    <property type="match status" value="1"/>
</dbReference>
<dbReference type="PANTHER" id="PTHR30146:SF148">
    <property type="entry name" value="HTH-TYPE TRANSCRIPTIONAL REPRESSOR PURR-RELATED"/>
    <property type="match status" value="1"/>
</dbReference>
<comment type="caution">
    <text evidence="7">The sequence shown here is derived from an EMBL/GenBank/DDBJ whole genome shotgun (WGS) entry which is preliminary data.</text>
</comment>
<dbReference type="CDD" id="cd01392">
    <property type="entry name" value="HTH_LacI"/>
    <property type="match status" value="1"/>
</dbReference>
<dbReference type="EMBL" id="AXNT01000002">
    <property type="protein sequence ID" value="KGM03872.1"/>
    <property type="molecule type" value="Genomic_DNA"/>
</dbReference>
<dbReference type="SUPFAM" id="SSF47413">
    <property type="entry name" value="lambda repressor-like DNA-binding domains"/>
    <property type="match status" value="1"/>
</dbReference>
<evidence type="ECO:0000256" key="3">
    <source>
        <dbReference type="ARBA" id="ARBA00023125"/>
    </source>
</evidence>
<dbReference type="AlphaFoldDB" id="A0A0A0BCR9"/>
<evidence type="ECO:0000256" key="1">
    <source>
        <dbReference type="ARBA" id="ARBA00022491"/>
    </source>
</evidence>
<evidence type="ECO:0000313" key="8">
    <source>
        <dbReference type="Proteomes" id="UP000029833"/>
    </source>
</evidence>
<dbReference type="Proteomes" id="UP000029833">
    <property type="component" value="Unassembled WGS sequence"/>
</dbReference>
<accession>A0A0A0BCR9</accession>
<dbReference type="RefSeq" id="WP_034624391.1">
    <property type="nucleotide sequence ID" value="NZ_AXNT01000002.1"/>
</dbReference>
<keyword evidence="4" id="KW-0804">Transcription</keyword>
<evidence type="ECO:0000256" key="4">
    <source>
        <dbReference type="ARBA" id="ARBA00023163"/>
    </source>
</evidence>
<dbReference type="SMART" id="SM00354">
    <property type="entry name" value="HTH_LACI"/>
    <property type="match status" value="1"/>
</dbReference>
<dbReference type="OrthoDB" id="3227375at2"/>
<reference evidence="7 8" key="1">
    <citation type="submission" date="2013-10" db="EMBL/GenBank/DDBJ databases">
        <authorList>
            <person name="Wang G."/>
            <person name="Zhuang W."/>
        </authorList>
    </citation>
    <scope>NUCLEOTIDE SEQUENCE [LARGE SCALE GENOMIC DNA]</scope>
    <source>
        <strain evidence="7 8">DSM 20118</strain>
    </source>
</reference>
<dbReference type="PROSITE" id="PS50932">
    <property type="entry name" value="HTH_LACI_2"/>
    <property type="match status" value="1"/>
</dbReference>
<dbReference type="InterPro" id="IPR010982">
    <property type="entry name" value="Lambda_DNA-bd_dom_sf"/>
</dbReference>
<organism evidence="7 8">
    <name type="scientific">Cellulomonas cellasea DSM 20118</name>
    <dbReference type="NCBI Taxonomy" id="1408250"/>
    <lineage>
        <taxon>Bacteria</taxon>
        <taxon>Bacillati</taxon>
        <taxon>Actinomycetota</taxon>
        <taxon>Actinomycetes</taxon>
        <taxon>Micrococcales</taxon>
        <taxon>Cellulomonadaceae</taxon>
        <taxon>Cellulomonas</taxon>
    </lineage>
</organism>
<gene>
    <name evidence="7" type="ORF">Q760_07720</name>
</gene>
<name>A0A0A0BCR9_9CELL</name>
<keyword evidence="1" id="KW-0678">Repressor</keyword>
<evidence type="ECO:0000256" key="2">
    <source>
        <dbReference type="ARBA" id="ARBA00023015"/>
    </source>
</evidence>
<dbReference type="Gene3D" id="3.40.50.2300">
    <property type="match status" value="2"/>
</dbReference>
<dbReference type="InterPro" id="IPR028082">
    <property type="entry name" value="Peripla_BP_I"/>
</dbReference>
<sequence>MQRRITIKDVAEAAGVSTTTVSLVLNKVPGRRIPEHTRHRVREAAEQLGYAANAAARTLRTQRSQSIGFVSDEIATSPFAGQLIQGAQDVARARDNIVLLTNSGYDRELERREIRALLDRRVDGILYAAMYHRVVELPPELAGVPVVVLNAECPDEDVSWVAPDEFAGGWDAAEVLLAAGHRRLAMVNDADEIPASAERPAGFLARCAEAGLPASAVPVVRSEPRAVAARPVARELLDRPDRPTAVFGFNDQVALGVYLAAADLGLRVPEDLSVIGFDNVELLAESVAPGLTTIALPHHEMGAWAAEQLYTLVDAPDGQAPPRRTAHLRGPVVHRASVTSPLR</sequence>
<dbReference type="SUPFAM" id="SSF53822">
    <property type="entry name" value="Periplasmic binding protein-like I"/>
    <property type="match status" value="1"/>
</dbReference>
<dbReference type="PROSITE" id="PS00356">
    <property type="entry name" value="HTH_LACI_1"/>
    <property type="match status" value="1"/>
</dbReference>
<dbReference type="Pfam" id="PF13377">
    <property type="entry name" value="Peripla_BP_3"/>
    <property type="match status" value="1"/>
</dbReference>
<feature type="region of interest" description="Disordered" evidence="5">
    <location>
        <begin position="317"/>
        <end position="343"/>
    </location>
</feature>
<dbReference type="CDD" id="cd06288">
    <property type="entry name" value="PBP1_sucrose_transcription_regulator"/>
    <property type="match status" value="1"/>
</dbReference>
<proteinExistence type="predicted"/>
<evidence type="ECO:0000313" key="7">
    <source>
        <dbReference type="EMBL" id="KGM03872.1"/>
    </source>
</evidence>
<evidence type="ECO:0000259" key="6">
    <source>
        <dbReference type="PROSITE" id="PS50932"/>
    </source>
</evidence>
<dbReference type="GO" id="GO:0000976">
    <property type="term" value="F:transcription cis-regulatory region binding"/>
    <property type="evidence" value="ECO:0007669"/>
    <property type="project" value="TreeGrafter"/>
</dbReference>
<evidence type="ECO:0000256" key="5">
    <source>
        <dbReference type="SAM" id="MobiDB-lite"/>
    </source>
</evidence>
<keyword evidence="8" id="KW-1185">Reference proteome</keyword>
<feature type="domain" description="HTH lacI-type" evidence="6">
    <location>
        <begin position="5"/>
        <end position="61"/>
    </location>
</feature>
<dbReference type="InterPro" id="IPR046335">
    <property type="entry name" value="LacI/GalR-like_sensor"/>
</dbReference>
<keyword evidence="2" id="KW-0805">Transcription regulation</keyword>
<keyword evidence="3" id="KW-0238">DNA-binding</keyword>
<dbReference type="Gene3D" id="1.10.260.40">
    <property type="entry name" value="lambda repressor-like DNA-binding domains"/>
    <property type="match status" value="1"/>
</dbReference>
<dbReference type="PRINTS" id="PR00036">
    <property type="entry name" value="HTHLACI"/>
</dbReference>